<reference evidence="3" key="3">
    <citation type="submission" date="2018-04" db="EMBL/GenBank/DDBJ databases">
        <authorList>
            <person name="Sheh A."/>
            <person name="Shen Z."/>
            <person name="Mannion A.J."/>
            <person name="Fox J.G."/>
        </authorList>
    </citation>
    <scope>NUCLEOTIDE SEQUENCE</scope>
    <source>
        <strain evidence="3">MIT-03-7007</strain>
    </source>
</reference>
<feature type="coiled-coil region" evidence="1">
    <location>
        <begin position="46"/>
        <end position="73"/>
    </location>
</feature>
<keyword evidence="1" id="KW-0175">Coiled coil</keyword>
<dbReference type="AlphaFoldDB" id="A0A099UBS7"/>
<proteinExistence type="predicted"/>
<dbReference type="Proteomes" id="UP000244890">
    <property type="component" value="Chromosome"/>
</dbReference>
<dbReference type="Proteomes" id="UP000029920">
    <property type="component" value="Unassembled WGS sequence"/>
</dbReference>
<accession>A0A099UBS7</accession>
<dbReference type="EMBL" id="CP021886">
    <property type="protein sequence ID" value="AWI33570.1"/>
    <property type="molecule type" value="Genomic_DNA"/>
</dbReference>
<reference evidence="3 4" key="1">
    <citation type="journal article" date="2014" name="Genome Announc.">
        <title>Draft genome sequences of eight enterohepatic helicobacter species isolated from both laboratory and wild rodents.</title>
        <authorList>
            <person name="Sheh A."/>
            <person name="Shen Z."/>
            <person name="Fox J.G."/>
        </authorList>
    </citation>
    <scope>NUCLEOTIDE SEQUENCE [LARGE SCALE GENOMIC DNA]</scope>
    <source>
        <strain evidence="3 4">MIT-03-7007</strain>
    </source>
</reference>
<evidence type="ECO:0000313" key="5">
    <source>
        <dbReference type="Proteomes" id="UP000244890"/>
    </source>
</evidence>
<dbReference type="OrthoDB" id="5325117at2"/>
<dbReference type="RefSeq" id="WP_034554376.1">
    <property type="nucleotide sequence ID" value="NZ_CP021886.1"/>
</dbReference>
<name>A0A099UBS7_9HELI</name>
<keyword evidence="4" id="KW-1185">Reference proteome</keyword>
<gene>
    <name evidence="2" type="ORF">CDV25_01435</name>
    <name evidence="3" type="ORF">LS72_007030</name>
</gene>
<evidence type="ECO:0000313" key="4">
    <source>
        <dbReference type="Proteomes" id="UP000029920"/>
    </source>
</evidence>
<sequence>MNWLNELKVAYLNRNDNKINELLDNLPTLTTRDEIFEALTIMEQITEYAKTQKQQLSQEMRKLKQTKKFLPQEQNIPRINLSL</sequence>
<reference evidence="2 5" key="2">
    <citation type="submission" date="2017-06" db="EMBL/GenBank/DDBJ databases">
        <title>Complete genome of Helicobacter apodemus.</title>
        <authorList>
            <person name="Cho S."/>
        </authorList>
    </citation>
    <scope>NUCLEOTIDE SEQUENCE [LARGE SCALE GENOMIC DNA]</scope>
    <source>
        <strain evidence="2">SCJK1</strain>
        <strain evidence="5">SNUVETPUB-15-01</strain>
    </source>
</reference>
<protein>
    <recommendedName>
        <fullName evidence="6">DUF115 domain-containing protein</fullName>
    </recommendedName>
</protein>
<evidence type="ECO:0000256" key="1">
    <source>
        <dbReference type="SAM" id="Coils"/>
    </source>
</evidence>
<dbReference type="KEGG" id="had:CDV25_01435"/>
<evidence type="ECO:0008006" key="6">
    <source>
        <dbReference type="Google" id="ProtNLM"/>
    </source>
</evidence>
<organism evidence="3 4">
    <name type="scientific">Helicobacter apodemus</name>
    <dbReference type="NCBI Taxonomy" id="135569"/>
    <lineage>
        <taxon>Bacteria</taxon>
        <taxon>Pseudomonadati</taxon>
        <taxon>Campylobacterota</taxon>
        <taxon>Epsilonproteobacteria</taxon>
        <taxon>Campylobacterales</taxon>
        <taxon>Helicobacteraceae</taxon>
        <taxon>Helicobacter</taxon>
    </lineage>
</organism>
<evidence type="ECO:0000313" key="2">
    <source>
        <dbReference type="EMBL" id="AWI33570.1"/>
    </source>
</evidence>
<evidence type="ECO:0000313" key="3">
    <source>
        <dbReference type="EMBL" id="TLE15464.1"/>
    </source>
</evidence>
<dbReference type="EMBL" id="JRPC02000017">
    <property type="protein sequence ID" value="TLE15464.1"/>
    <property type="molecule type" value="Genomic_DNA"/>
</dbReference>